<reference evidence="7 8" key="1">
    <citation type="submission" date="2022-01" db="EMBL/GenBank/DDBJ databases">
        <authorList>
            <person name="Xiong W."/>
            <person name="Schranz E."/>
        </authorList>
    </citation>
    <scope>NUCLEOTIDE SEQUENCE [LARGE SCALE GENOMIC DNA]</scope>
</reference>
<evidence type="ECO:0000313" key="8">
    <source>
        <dbReference type="Proteomes" id="UP001157418"/>
    </source>
</evidence>
<dbReference type="GO" id="GO:0002181">
    <property type="term" value="P:cytoplasmic translation"/>
    <property type="evidence" value="ECO:0007669"/>
    <property type="project" value="TreeGrafter"/>
</dbReference>
<comment type="caution">
    <text evidence="7">The sequence shown here is derived from an EMBL/GenBank/DDBJ whole genome shotgun (WGS) entry which is preliminary data.</text>
</comment>
<feature type="domain" description="Large ribosomal subunit protein uL10-like insertion" evidence="6">
    <location>
        <begin position="93"/>
        <end position="133"/>
    </location>
</feature>
<comment type="function">
    <text evidence="1">Ribosomal protein P0 is the functional equivalent of E.coli protein L10.</text>
</comment>
<dbReference type="GO" id="GO:0022625">
    <property type="term" value="C:cytosolic large ribosomal subunit"/>
    <property type="evidence" value="ECO:0007669"/>
    <property type="project" value="TreeGrafter"/>
</dbReference>
<dbReference type="Gene3D" id="3.30.70.1730">
    <property type="match status" value="1"/>
</dbReference>
<dbReference type="Pfam" id="PF00466">
    <property type="entry name" value="Ribosomal_L10"/>
    <property type="match status" value="1"/>
</dbReference>
<comment type="similarity">
    <text evidence="2">Belongs to the universal ribosomal protein uL10 family.</text>
</comment>
<feature type="transmembrane region" description="Helical" evidence="5">
    <location>
        <begin position="181"/>
        <end position="201"/>
    </location>
</feature>
<dbReference type="AlphaFoldDB" id="A0AAU9LVM5"/>
<dbReference type="InterPro" id="IPR043141">
    <property type="entry name" value="Ribosomal_uL10-like_sf"/>
</dbReference>
<organism evidence="7 8">
    <name type="scientific">Lactuca virosa</name>
    <dbReference type="NCBI Taxonomy" id="75947"/>
    <lineage>
        <taxon>Eukaryota</taxon>
        <taxon>Viridiplantae</taxon>
        <taxon>Streptophyta</taxon>
        <taxon>Embryophyta</taxon>
        <taxon>Tracheophyta</taxon>
        <taxon>Spermatophyta</taxon>
        <taxon>Magnoliopsida</taxon>
        <taxon>eudicotyledons</taxon>
        <taxon>Gunneridae</taxon>
        <taxon>Pentapetalae</taxon>
        <taxon>asterids</taxon>
        <taxon>campanulids</taxon>
        <taxon>Asterales</taxon>
        <taxon>Asteraceae</taxon>
        <taxon>Cichorioideae</taxon>
        <taxon>Cichorieae</taxon>
        <taxon>Lactucinae</taxon>
        <taxon>Lactuca</taxon>
    </lineage>
</organism>
<dbReference type="InterPro" id="IPR043164">
    <property type="entry name" value="Ribosomal_uL10-like_insert_sf"/>
</dbReference>
<evidence type="ECO:0000256" key="5">
    <source>
        <dbReference type="SAM" id="Phobius"/>
    </source>
</evidence>
<evidence type="ECO:0000256" key="3">
    <source>
        <dbReference type="ARBA" id="ARBA00022980"/>
    </source>
</evidence>
<dbReference type="GO" id="GO:0070180">
    <property type="term" value="F:large ribosomal subunit rRNA binding"/>
    <property type="evidence" value="ECO:0007669"/>
    <property type="project" value="TreeGrafter"/>
</dbReference>
<dbReference type="Proteomes" id="UP001157418">
    <property type="component" value="Unassembled WGS sequence"/>
</dbReference>
<feature type="transmembrane region" description="Helical" evidence="5">
    <location>
        <begin position="150"/>
        <end position="169"/>
    </location>
</feature>
<dbReference type="SUPFAM" id="SSF160369">
    <property type="entry name" value="Ribosomal protein L10-like"/>
    <property type="match status" value="1"/>
</dbReference>
<accession>A0AAU9LVM5</accession>
<keyword evidence="5" id="KW-1133">Transmembrane helix</keyword>
<dbReference type="Pfam" id="PF17777">
    <property type="entry name" value="RL10P_insert"/>
    <property type="match status" value="1"/>
</dbReference>
<dbReference type="GO" id="GO:0003735">
    <property type="term" value="F:structural constituent of ribosome"/>
    <property type="evidence" value="ECO:0007669"/>
    <property type="project" value="TreeGrafter"/>
</dbReference>
<keyword evidence="3" id="KW-0689">Ribosomal protein</keyword>
<keyword evidence="5" id="KW-0472">Membrane</keyword>
<name>A0AAU9LVM5_9ASTR</name>
<evidence type="ECO:0000256" key="4">
    <source>
        <dbReference type="ARBA" id="ARBA00023274"/>
    </source>
</evidence>
<dbReference type="GO" id="GO:0000027">
    <property type="term" value="P:ribosomal large subunit assembly"/>
    <property type="evidence" value="ECO:0007669"/>
    <property type="project" value="TreeGrafter"/>
</dbReference>
<evidence type="ECO:0000313" key="7">
    <source>
        <dbReference type="EMBL" id="CAH1413715.1"/>
    </source>
</evidence>
<dbReference type="InterPro" id="IPR050323">
    <property type="entry name" value="Ribosomal_protein_uL10"/>
</dbReference>
<evidence type="ECO:0000259" key="6">
    <source>
        <dbReference type="Pfam" id="PF17777"/>
    </source>
</evidence>
<keyword evidence="8" id="KW-1185">Reference proteome</keyword>
<dbReference type="PANTHER" id="PTHR45699:SF3">
    <property type="entry name" value="LARGE RIBOSOMAL SUBUNIT PROTEIN UL10"/>
    <property type="match status" value="1"/>
</dbReference>
<dbReference type="PANTHER" id="PTHR45699">
    <property type="entry name" value="60S ACIDIC RIBOSOMAL PROTEIN P0"/>
    <property type="match status" value="1"/>
</dbReference>
<sequence>MSNYTQVLVYAANNVGSNQLQNIRHGLCGDSIMLIRKNTIMKCSIRMHSEKTRNKAYLNLINLLVENVGLIFTKEYLKEDSEEVSKYKVGAPARIGLMASVDVVIPPDNTGLDPSPTSFFQVLNIITKINKGKWKSSPLLSSSRRVIEKFALGVFMVTSLALAIHYPTIVDAPHINFATGAPTVVASSVGGALTATVVALVEEKKEVTVNESEDGKEQR</sequence>
<evidence type="ECO:0000256" key="2">
    <source>
        <dbReference type="ARBA" id="ARBA00008889"/>
    </source>
</evidence>
<proteinExistence type="inferred from homology"/>
<dbReference type="EMBL" id="CAKMRJ010000001">
    <property type="protein sequence ID" value="CAH1413715.1"/>
    <property type="molecule type" value="Genomic_DNA"/>
</dbReference>
<dbReference type="InterPro" id="IPR001790">
    <property type="entry name" value="Ribosomal_uL10"/>
</dbReference>
<protein>
    <recommendedName>
        <fullName evidence="6">Large ribosomal subunit protein uL10-like insertion domain-containing protein</fullName>
    </recommendedName>
</protein>
<keyword evidence="5" id="KW-0812">Transmembrane</keyword>
<keyword evidence="4" id="KW-0687">Ribonucleoprotein</keyword>
<gene>
    <name evidence="7" type="ORF">LVIROSA_LOCUS1667</name>
</gene>
<dbReference type="Gene3D" id="3.90.105.20">
    <property type="match status" value="1"/>
</dbReference>
<evidence type="ECO:0000256" key="1">
    <source>
        <dbReference type="ARBA" id="ARBA00002200"/>
    </source>
</evidence>
<dbReference type="InterPro" id="IPR040637">
    <property type="entry name" value="Ribosomal_uL10-like_insert"/>
</dbReference>